<keyword evidence="9" id="KW-0732">Signal</keyword>
<dbReference type="Proteomes" id="UP001153714">
    <property type="component" value="Chromosome 2"/>
</dbReference>
<evidence type="ECO:0000256" key="1">
    <source>
        <dbReference type="ARBA" id="ARBA00001974"/>
    </source>
</evidence>
<dbReference type="InterPro" id="IPR020946">
    <property type="entry name" value="Flavin_mOase-like"/>
</dbReference>
<evidence type="ECO:0000256" key="8">
    <source>
        <dbReference type="RuleBase" id="RU361177"/>
    </source>
</evidence>
<keyword evidence="3 8" id="KW-0285">Flavoprotein</keyword>
<feature type="signal peptide" evidence="9">
    <location>
        <begin position="1"/>
        <end position="18"/>
    </location>
</feature>
<keyword evidence="6 8" id="KW-0560">Oxidoreductase</keyword>
<gene>
    <name evidence="10" type="ORF">DIATSA_LOCUS6997</name>
</gene>
<dbReference type="FunFam" id="3.50.50.60:FF:000138">
    <property type="entry name" value="Flavin-containing monooxygenase"/>
    <property type="match status" value="1"/>
</dbReference>
<proteinExistence type="inferred from homology"/>
<reference evidence="10" key="1">
    <citation type="submission" date="2021-12" db="EMBL/GenBank/DDBJ databases">
        <authorList>
            <person name="King R."/>
        </authorList>
    </citation>
    <scope>NUCLEOTIDE SEQUENCE</scope>
</reference>
<dbReference type="OrthoDB" id="66881at2759"/>
<comment type="similarity">
    <text evidence="2 8">Belongs to the FMO family.</text>
</comment>
<dbReference type="EMBL" id="OU893333">
    <property type="protein sequence ID" value="CAG9789251.1"/>
    <property type="molecule type" value="Genomic_DNA"/>
</dbReference>
<dbReference type="Gene3D" id="3.50.50.60">
    <property type="entry name" value="FAD/NAD(P)-binding domain"/>
    <property type="match status" value="2"/>
</dbReference>
<dbReference type="GO" id="GO:0050661">
    <property type="term" value="F:NADP binding"/>
    <property type="evidence" value="ECO:0007669"/>
    <property type="project" value="InterPro"/>
</dbReference>
<dbReference type="PANTHER" id="PTHR23023">
    <property type="entry name" value="DIMETHYLANILINE MONOOXYGENASE"/>
    <property type="match status" value="1"/>
</dbReference>
<keyword evidence="11" id="KW-1185">Reference proteome</keyword>
<evidence type="ECO:0000313" key="10">
    <source>
        <dbReference type="EMBL" id="CAG9789251.1"/>
    </source>
</evidence>
<dbReference type="Pfam" id="PF00743">
    <property type="entry name" value="FMO-like"/>
    <property type="match status" value="2"/>
</dbReference>
<evidence type="ECO:0000256" key="6">
    <source>
        <dbReference type="ARBA" id="ARBA00023002"/>
    </source>
</evidence>
<evidence type="ECO:0000313" key="11">
    <source>
        <dbReference type="Proteomes" id="UP001153714"/>
    </source>
</evidence>
<dbReference type="InterPro" id="IPR036188">
    <property type="entry name" value="FAD/NAD-bd_sf"/>
</dbReference>
<dbReference type="GO" id="GO:0004499">
    <property type="term" value="F:N,N-dimethylaniline monooxygenase activity"/>
    <property type="evidence" value="ECO:0007669"/>
    <property type="project" value="InterPro"/>
</dbReference>
<feature type="chain" id="PRO_5040283284" description="Flavin-containing monooxygenase" evidence="9">
    <location>
        <begin position="19"/>
        <end position="452"/>
    </location>
</feature>
<evidence type="ECO:0000256" key="5">
    <source>
        <dbReference type="ARBA" id="ARBA00022857"/>
    </source>
</evidence>
<evidence type="ECO:0000256" key="2">
    <source>
        <dbReference type="ARBA" id="ARBA00009183"/>
    </source>
</evidence>
<organism evidence="10 11">
    <name type="scientific">Diatraea saccharalis</name>
    <name type="common">sugarcane borer</name>
    <dbReference type="NCBI Taxonomy" id="40085"/>
    <lineage>
        <taxon>Eukaryota</taxon>
        <taxon>Metazoa</taxon>
        <taxon>Ecdysozoa</taxon>
        <taxon>Arthropoda</taxon>
        <taxon>Hexapoda</taxon>
        <taxon>Insecta</taxon>
        <taxon>Pterygota</taxon>
        <taxon>Neoptera</taxon>
        <taxon>Endopterygota</taxon>
        <taxon>Lepidoptera</taxon>
        <taxon>Glossata</taxon>
        <taxon>Ditrysia</taxon>
        <taxon>Pyraloidea</taxon>
        <taxon>Crambidae</taxon>
        <taxon>Crambinae</taxon>
        <taxon>Diatraea</taxon>
    </lineage>
</organism>
<keyword evidence="4 8" id="KW-0274">FAD</keyword>
<protein>
    <recommendedName>
        <fullName evidence="8">Flavin-containing monooxygenase</fullName>
        <ecNumber evidence="8">1.-.-.-</ecNumber>
    </recommendedName>
</protein>
<evidence type="ECO:0000256" key="9">
    <source>
        <dbReference type="SAM" id="SignalP"/>
    </source>
</evidence>
<reference evidence="10" key="2">
    <citation type="submission" date="2022-10" db="EMBL/GenBank/DDBJ databases">
        <authorList>
            <consortium name="ENA_rothamsted_submissions"/>
            <consortium name="culmorum"/>
            <person name="King R."/>
        </authorList>
    </citation>
    <scope>NUCLEOTIDE SEQUENCE</scope>
</reference>
<accession>A0A9N9WE46</accession>
<evidence type="ECO:0000256" key="3">
    <source>
        <dbReference type="ARBA" id="ARBA00022630"/>
    </source>
</evidence>
<evidence type="ECO:0000256" key="7">
    <source>
        <dbReference type="ARBA" id="ARBA00023033"/>
    </source>
</evidence>
<dbReference type="PRINTS" id="PR00370">
    <property type="entry name" value="FMOXYGENASE"/>
</dbReference>
<sequence length="452" mass="52125">MIKYLSILCVTLHLNTMAANVNPRVCIIGAGIAGLTSARYLKEEGIHFNVLEATKYIGGTWRYEQRVGNDEYGLPIHTSMYKHLRTNLPKATMELHGFPIPKEYPSFPTREMFYDYIKAYAKYYDVEKYIKLLHNVMHVRRVENKWKVKYKHIPSETEYEEDYDFVIVGSGHHSKPNYPNIEGENLFKGTIIHSHDYRVPDPYKHRKVLIVGAGPSGMDISLDVAEVSKTLVHSHHSKVNFRTPFPSHYIQKPDIKKFNETGVIFVDGTFEEIDDVIYCTGYQYDYPFIHESSGLTISPHSVTPLYKYMVNINQPSMIFMGLVVRACLVVALDAQARYTTALIKGNFTLPSQKEMLNEWQHSVDVLRSNGRPLSHIHLLAEKEDQYYEELTKQSGIDRVPPVMFKIRALDTQAKLDNLYTYRNYVYTVIDNENFVRNLETESSSKKNNGTAI</sequence>
<evidence type="ECO:0000256" key="4">
    <source>
        <dbReference type="ARBA" id="ARBA00022827"/>
    </source>
</evidence>
<keyword evidence="7 8" id="KW-0503">Monooxygenase</keyword>
<dbReference type="SUPFAM" id="SSF51905">
    <property type="entry name" value="FAD/NAD(P)-binding domain"/>
    <property type="match status" value="2"/>
</dbReference>
<dbReference type="AlphaFoldDB" id="A0A9N9WE46"/>
<dbReference type="InterPro" id="IPR000960">
    <property type="entry name" value="Flavin_mOase"/>
</dbReference>
<keyword evidence="5" id="KW-0521">NADP</keyword>
<dbReference type="GO" id="GO:0050660">
    <property type="term" value="F:flavin adenine dinucleotide binding"/>
    <property type="evidence" value="ECO:0007669"/>
    <property type="project" value="InterPro"/>
</dbReference>
<name>A0A9N9WE46_9NEOP</name>
<dbReference type="InterPro" id="IPR050346">
    <property type="entry name" value="FMO-like"/>
</dbReference>
<comment type="cofactor">
    <cofactor evidence="1 8">
        <name>FAD</name>
        <dbReference type="ChEBI" id="CHEBI:57692"/>
    </cofactor>
</comment>
<dbReference type="EC" id="1.-.-.-" evidence="8"/>